<reference evidence="3" key="1">
    <citation type="submission" date="2020-10" db="EMBL/GenBank/DDBJ databases">
        <authorList>
            <person name="Gilroy R."/>
        </authorList>
    </citation>
    <scope>NUCLEOTIDE SEQUENCE</scope>
    <source>
        <strain evidence="3">14508</strain>
    </source>
</reference>
<dbReference type="Gene3D" id="3.90.1640.10">
    <property type="entry name" value="inorganic pyrophosphatase (n-terminal core)"/>
    <property type="match status" value="1"/>
</dbReference>
<feature type="domain" description="DDH" evidence="1">
    <location>
        <begin position="24"/>
        <end position="163"/>
    </location>
</feature>
<dbReference type="PANTHER" id="PTHR47618">
    <property type="entry name" value="BIFUNCTIONAL OLIGORIBONUCLEASE AND PAP PHOSPHATASE NRNA"/>
    <property type="match status" value="1"/>
</dbReference>
<dbReference type="Proteomes" id="UP000886893">
    <property type="component" value="Unassembled WGS sequence"/>
</dbReference>
<accession>A0A9D1KAE9</accession>
<dbReference type="InterPro" id="IPR051319">
    <property type="entry name" value="Oligoribo/pAp-PDE_c-di-AMP_PDE"/>
</dbReference>
<protein>
    <submittedName>
        <fullName evidence="3">Bifunctional oligoribonuclease/PAP phosphatase NrnA</fullName>
    </submittedName>
</protein>
<dbReference type="AlphaFoldDB" id="A0A9D1KAE9"/>
<evidence type="ECO:0000313" key="3">
    <source>
        <dbReference type="EMBL" id="HIT17558.1"/>
    </source>
</evidence>
<dbReference type="EMBL" id="DVKI01000130">
    <property type="protein sequence ID" value="HIT17558.1"/>
    <property type="molecule type" value="Genomic_DNA"/>
</dbReference>
<evidence type="ECO:0000259" key="1">
    <source>
        <dbReference type="Pfam" id="PF01368"/>
    </source>
</evidence>
<dbReference type="Gene3D" id="3.10.310.30">
    <property type="match status" value="1"/>
</dbReference>
<gene>
    <name evidence="3" type="ORF">IAD04_04200</name>
</gene>
<dbReference type="InterPro" id="IPR001667">
    <property type="entry name" value="DDH_dom"/>
</dbReference>
<comment type="caution">
    <text evidence="3">The sequence shown here is derived from an EMBL/GenBank/DDBJ whole genome shotgun (WGS) entry which is preliminary data.</text>
</comment>
<reference evidence="3" key="2">
    <citation type="journal article" date="2021" name="PeerJ">
        <title>Extensive microbial diversity within the chicken gut microbiome revealed by metagenomics and culture.</title>
        <authorList>
            <person name="Gilroy R."/>
            <person name="Ravi A."/>
            <person name="Getino M."/>
            <person name="Pursley I."/>
            <person name="Horton D.L."/>
            <person name="Alikhan N.F."/>
            <person name="Baker D."/>
            <person name="Gharbi K."/>
            <person name="Hall N."/>
            <person name="Watson M."/>
            <person name="Adriaenssens E.M."/>
            <person name="Foster-Nyarko E."/>
            <person name="Jarju S."/>
            <person name="Secka A."/>
            <person name="Antonio M."/>
            <person name="Oren A."/>
            <person name="Chaudhuri R.R."/>
            <person name="La Ragione R."/>
            <person name="Hildebrand F."/>
            <person name="Pallen M.J."/>
        </authorList>
    </citation>
    <scope>NUCLEOTIDE SEQUENCE</scope>
    <source>
        <strain evidence="3">14508</strain>
    </source>
</reference>
<feature type="domain" description="DHHA1" evidence="2">
    <location>
        <begin position="238"/>
        <end position="323"/>
    </location>
</feature>
<evidence type="ECO:0000313" key="4">
    <source>
        <dbReference type="Proteomes" id="UP000886893"/>
    </source>
</evidence>
<dbReference type="Pfam" id="PF01368">
    <property type="entry name" value="DHH"/>
    <property type="match status" value="1"/>
</dbReference>
<dbReference type="SUPFAM" id="SSF64182">
    <property type="entry name" value="DHH phosphoesterases"/>
    <property type="match status" value="1"/>
</dbReference>
<evidence type="ECO:0000259" key="2">
    <source>
        <dbReference type="Pfam" id="PF02272"/>
    </source>
</evidence>
<proteinExistence type="predicted"/>
<sequence length="323" mass="37711">MNWCNKTDKRYASILKAIKKYDTIIILRHEMPDFDASGSQFGLKSWILHHFPTKKVYALGENHKYFSEDHSLYPKTDILLEQPKDYLVFILDVANFDRIDGKEIIQNASYTIKIDHHIFVESFGNIEIVKTDYSAACELIAEMLLSFKKYKMNQEAAYYLYSGLVGDNGRFQYSSTSQRSFEIAAQLIHTGIDFTDIYEKMYTKNLDDIKILKYLYNHYQISKHGVIYTHTDRKALEELGIEREKMKAYVNLFSGYKESRIWVSFTEDAEKNIWMVSIRSRKIPINMVAERHHGGGHANASGARVETYEETMQIIQELDDLLK</sequence>
<dbReference type="PANTHER" id="PTHR47618:SF1">
    <property type="entry name" value="BIFUNCTIONAL OLIGORIBONUCLEASE AND PAP PHOSPHATASE NRNA"/>
    <property type="match status" value="1"/>
</dbReference>
<dbReference type="InterPro" id="IPR038763">
    <property type="entry name" value="DHH_sf"/>
</dbReference>
<name>A0A9D1KAE9_9FIRM</name>
<organism evidence="3 4">
    <name type="scientific">Candidatus Caccosoma faecigallinarum</name>
    <dbReference type="NCBI Taxonomy" id="2840720"/>
    <lineage>
        <taxon>Bacteria</taxon>
        <taxon>Bacillati</taxon>
        <taxon>Bacillota</taxon>
        <taxon>Bacillota incertae sedis</taxon>
        <taxon>Candidatus Caccosoma</taxon>
    </lineage>
</organism>
<dbReference type="GO" id="GO:0003676">
    <property type="term" value="F:nucleic acid binding"/>
    <property type="evidence" value="ECO:0007669"/>
    <property type="project" value="InterPro"/>
</dbReference>
<dbReference type="Pfam" id="PF02272">
    <property type="entry name" value="DHHA1"/>
    <property type="match status" value="1"/>
</dbReference>
<dbReference type="InterPro" id="IPR003156">
    <property type="entry name" value="DHHA1_dom"/>
</dbReference>